<name>A0A093VFY4_TALMA</name>
<keyword evidence="1" id="KW-0732">Signal</keyword>
<evidence type="ECO:0000313" key="2">
    <source>
        <dbReference type="EMBL" id="KFX48904.1"/>
    </source>
</evidence>
<sequence>MKYTTLTLAAFVSMAAAIRWGNMNDAAIKRENLPIADPMRNEELPVAGDESRIGDIMKIPITTVDKSKIYQRDEHFKED</sequence>
<feature type="signal peptide" evidence="1">
    <location>
        <begin position="1"/>
        <end position="17"/>
    </location>
</feature>
<protein>
    <submittedName>
        <fullName evidence="2">Glutamine synthetase 3</fullName>
    </submittedName>
</protein>
<reference evidence="2" key="2">
    <citation type="journal article" date="2014" name="PLoS Genet.">
        <title>Signature gene expression reveals novel clues to the molecular mechanisms of dimorphic transition in Penicillium marneffei.</title>
        <authorList>
            <person name="Yang E."/>
            <person name="Wang G."/>
            <person name="Cai J."/>
            <person name="Woo P.C."/>
            <person name="Lau S.K."/>
            <person name="Yuen K.-Y."/>
            <person name="Chow W.-N."/>
            <person name="Lin X."/>
        </authorList>
    </citation>
    <scope>NUCLEOTIDE SEQUENCE</scope>
    <source>
        <strain evidence="2">PM1</strain>
    </source>
</reference>
<dbReference type="EMBL" id="JPOX01000011">
    <property type="protein sequence ID" value="KFX48904.1"/>
    <property type="molecule type" value="Genomic_DNA"/>
</dbReference>
<gene>
    <name evidence="2" type="ORF">GQ26_0112610</name>
</gene>
<dbReference type="AlphaFoldDB" id="A0A093VFY4"/>
<accession>A0A093VFY4</accession>
<organism evidence="2">
    <name type="scientific">Talaromyces marneffei PM1</name>
    <dbReference type="NCBI Taxonomy" id="1077442"/>
    <lineage>
        <taxon>Eukaryota</taxon>
        <taxon>Fungi</taxon>
        <taxon>Dikarya</taxon>
        <taxon>Ascomycota</taxon>
        <taxon>Pezizomycotina</taxon>
        <taxon>Eurotiomycetes</taxon>
        <taxon>Eurotiomycetidae</taxon>
        <taxon>Eurotiales</taxon>
        <taxon>Trichocomaceae</taxon>
        <taxon>Talaromyces</taxon>
        <taxon>Talaromyces sect. Talaromyces</taxon>
    </lineage>
</organism>
<dbReference type="HOGENOM" id="CLU_2607629_0_0_1"/>
<evidence type="ECO:0000256" key="1">
    <source>
        <dbReference type="SAM" id="SignalP"/>
    </source>
</evidence>
<feature type="chain" id="PRO_5001892511" evidence="1">
    <location>
        <begin position="18"/>
        <end position="79"/>
    </location>
</feature>
<reference key="1">
    <citation type="journal article" date="2014" name="PLoS Genet.">
        <title>Signature Gene Expression Reveals Novel Clues to the Molecular Mechanisms of Dimorphic Transition in Penicillium marneffei.</title>
        <authorList>
            <person name="Yang E."/>
            <person name="Wang G."/>
            <person name="Cai J."/>
            <person name="Woo P.C."/>
            <person name="Lau S.K."/>
            <person name="Yuen K.-Y."/>
            <person name="Chow W.-N."/>
            <person name="Lin X."/>
        </authorList>
    </citation>
    <scope>NUCLEOTIDE SEQUENCE [LARGE SCALE GENOMIC DNA]</scope>
    <source>
        <strain>PM1</strain>
    </source>
</reference>
<proteinExistence type="predicted"/>
<comment type="caution">
    <text evidence="2">The sequence shown here is derived from an EMBL/GenBank/DDBJ whole genome shotgun (WGS) entry which is preliminary data.</text>
</comment>